<dbReference type="InterPro" id="IPR031795">
    <property type="entry name" value="Zf-HC3"/>
</dbReference>
<reference evidence="2" key="1">
    <citation type="submission" date="2016-10" db="EMBL/GenBank/DDBJ databases">
        <authorList>
            <person name="Varghese N."/>
            <person name="Submissions S."/>
        </authorList>
    </citation>
    <scope>NUCLEOTIDE SEQUENCE [LARGE SCALE GENOMIC DNA]</scope>
    <source>
        <strain evidence="2">DSM 44544</strain>
    </source>
</reference>
<dbReference type="AlphaFoldDB" id="A0A1H4JC58"/>
<gene>
    <name evidence="1" type="ORF">SAMN04489727_1743</name>
</gene>
<protein>
    <submittedName>
        <fullName evidence="1">Zinc-finger</fullName>
    </submittedName>
</protein>
<dbReference type="GO" id="GO:0008270">
    <property type="term" value="F:zinc ion binding"/>
    <property type="evidence" value="ECO:0007669"/>
    <property type="project" value="UniProtKB-KW"/>
</dbReference>
<keyword evidence="2" id="KW-1185">Reference proteome</keyword>
<dbReference type="STRING" id="208445.SAMN04489727_1743"/>
<keyword evidence="1" id="KW-0862">Zinc</keyword>
<keyword evidence="1" id="KW-0479">Metal-binding</keyword>
<evidence type="ECO:0000313" key="1">
    <source>
        <dbReference type="EMBL" id="SEB43791.1"/>
    </source>
</evidence>
<sequence length="83" mass="9402">MTALLYLDLEHMFPVVQGVRHRSIFARVPDPGTEVRMLCGLVAVAEYADAAKRNTHGVQTLCWGCDAEYRRQQGIPSRTSRQR</sequence>
<dbReference type="Proteomes" id="UP000199622">
    <property type="component" value="Unassembled WGS sequence"/>
</dbReference>
<name>A0A1H4JC58_9PSEU</name>
<organism evidence="1 2">
    <name type="scientific">Amycolatopsis tolypomycina</name>
    <dbReference type="NCBI Taxonomy" id="208445"/>
    <lineage>
        <taxon>Bacteria</taxon>
        <taxon>Bacillati</taxon>
        <taxon>Actinomycetota</taxon>
        <taxon>Actinomycetes</taxon>
        <taxon>Pseudonocardiales</taxon>
        <taxon>Pseudonocardiaceae</taxon>
        <taxon>Amycolatopsis</taxon>
    </lineage>
</organism>
<dbReference type="OrthoDB" id="3636374at2"/>
<dbReference type="RefSeq" id="WP_091305295.1">
    <property type="nucleotide sequence ID" value="NZ_FNSO01000003.1"/>
</dbReference>
<dbReference type="EMBL" id="FNSO01000003">
    <property type="protein sequence ID" value="SEB43791.1"/>
    <property type="molecule type" value="Genomic_DNA"/>
</dbReference>
<accession>A0A1H4JC58</accession>
<evidence type="ECO:0000313" key="2">
    <source>
        <dbReference type="Proteomes" id="UP000199622"/>
    </source>
</evidence>
<dbReference type="Pfam" id="PF16827">
    <property type="entry name" value="zf-HC3"/>
    <property type="match status" value="1"/>
</dbReference>
<proteinExistence type="predicted"/>
<keyword evidence="1" id="KW-0863">Zinc-finger</keyword>